<dbReference type="RefSeq" id="WP_113935049.1">
    <property type="nucleotide sequence ID" value="NZ_JACCEU010000013.1"/>
</dbReference>
<evidence type="ECO:0008006" key="4">
    <source>
        <dbReference type="Google" id="ProtNLM"/>
    </source>
</evidence>
<evidence type="ECO:0000256" key="1">
    <source>
        <dbReference type="SAM" id="MobiDB-lite"/>
    </source>
</evidence>
<protein>
    <recommendedName>
        <fullName evidence="4">TniB protein</fullName>
    </recommendedName>
</protein>
<dbReference type="OrthoDB" id="6921368at2"/>
<dbReference type="AlphaFoldDB" id="A0A366H341"/>
<accession>A0A366H341</accession>
<name>A0A366H341_9BURK</name>
<comment type="caution">
    <text evidence="2">The sequence shown here is derived from an EMBL/GenBank/DDBJ whole genome shotgun (WGS) entry which is preliminary data.</text>
</comment>
<dbReference type="InterPro" id="IPR027417">
    <property type="entry name" value="P-loop_NTPase"/>
</dbReference>
<dbReference type="SUPFAM" id="SSF52540">
    <property type="entry name" value="P-loop containing nucleoside triphosphate hydrolases"/>
    <property type="match status" value="1"/>
</dbReference>
<proteinExistence type="predicted"/>
<evidence type="ECO:0000313" key="2">
    <source>
        <dbReference type="EMBL" id="RBP35470.1"/>
    </source>
</evidence>
<dbReference type="Proteomes" id="UP000253628">
    <property type="component" value="Unassembled WGS sequence"/>
</dbReference>
<evidence type="ECO:0000313" key="3">
    <source>
        <dbReference type="Proteomes" id="UP000253628"/>
    </source>
</evidence>
<dbReference type="Gene3D" id="3.40.50.300">
    <property type="entry name" value="P-loop containing nucleotide triphosphate hydrolases"/>
    <property type="match status" value="1"/>
</dbReference>
<organism evidence="2 3">
    <name type="scientific">Eoetvoesiella caeni</name>
    <dbReference type="NCBI Taxonomy" id="645616"/>
    <lineage>
        <taxon>Bacteria</taxon>
        <taxon>Pseudomonadati</taxon>
        <taxon>Pseudomonadota</taxon>
        <taxon>Betaproteobacteria</taxon>
        <taxon>Burkholderiales</taxon>
        <taxon>Alcaligenaceae</taxon>
        <taxon>Eoetvoesiella</taxon>
    </lineage>
</organism>
<dbReference type="EMBL" id="QNRQ01000017">
    <property type="protein sequence ID" value="RBP35470.1"/>
    <property type="molecule type" value="Genomic_DNA"/>
</dbReference>
<gene>
    <name evidence="2" type="ORF">DFR37_11774</name>
</gene>
<feature type="region of interest" description="Disordered" evidence="1">
    <location>
        <begin position="399"/>
        <end position="446"/>
    </location>
</feature>
<keyword evidence="3" id="KW-1185">Reference proteome</keyword>
<sequence length="446" mass="49591">MTHKFVHALAHRFDGLDCATTIRDRVTTLPPALDLASVPEYMIETRVRDTLSELYLPTSYDILLLQDLVRMAKAHCESAYRSDALYLAGLYTPYQDYVAEPKLPVCLTGLAGVGKSSVLRAMRRLLGGPVELPLDEVHGPVSTLSHWHVQVQARATASALLGSLVRTELNGASDRPGLVIPLSAKTAFKRGVSLFFLDELQFLTQSASANTAVTKLLYQLVSIGVPTVFVANYSLCRLLQNRPEQDRQRLLAKPFVLPTSTPDSADWLGYLGAVQRTLRPSLSLDLQAEQTTLFQLTAGLKRLLVHLLTRAFFLARQKGQHRLELSHISSAYDDTEYSTSRRQAEAILRPYSTKSSEYECPFPLPKAAAAELLSAQRHARSKEILTKIQRDALHVSQKKPIDSTIIQSKPTRKLARPKLTADELRKSNMQRLNPGPVSKGPEPHDR</sequence>
<reference evidence="2 3" key="1">
    <citation type="submission" date="2018-06" db="EMBL/GenBank/DDBJ databases">
        <title>Genomic Encyclopedia of Type Strains, Phase IV (KMG-IV): sequencing the most valuable type-strain genomes for metagenomic binning, comparative biology and taxonomic classification.</title>
        <authorList>
            <person name="Goeker M."/>
        </authorList>
    </citation>
    <scope>NUCLEOTIDE SEQUENCE [LARGE SCALE GENOMIC DNA]</scope>
    <source>
        <strain evidence="2 3">DSM 25520</strain>
    </source>
</reference>